<dbReference type="HAMAP" id="MF_00154">
    <property type="entry name" value="CyoE_CtaB"/>
    <property type="match status" value="1"/>
</dbReference>
<protein>
    <recommendedName>
        <fullName evidence="3 12">Protoheme IX farnesyltransferase, mitochondrial</fullName>
        <ecNumber evidence="12">2.5.1.-</ecNumber>
    </recommendedName>
    <alternativeName>
        <fullName evidence="11 12">Heme O synthase</fullName>
    </alternativeName>
</protein>
<feature type="transmembrane region" description="Helical" evidence="14">
    <location>
        <begin position="126"/>
        <end position="143"/>
    </location>
</feature>
<comment type="caution">
    <text evidence="15">The sequence shown here is derived from an EMBL/GenBank/DDBJ whole genome shotgun (WGS) entry which is preliminary data.</text>
</comment>
<feature type="transmembrane region" description="Helical" evidence="14">
    <location>
        <begin position="233"/>
        <end position="250"/>
    </location>
</feature>
<dbReference type="GO" id="GO:0006784">
    <property type="term" value="P:heme A biosynthetic process"/>
    <property type="evidence" value="ECO:0007669"/>
    <property type="project" value="TreeGrafter"/>
</dbReference>
<dbReference type="GO" id="GO:0031966">
    <property type="term" value="C:mitochondrial membrane"/>
    <property type="evidence" value="ECO:0007669"/>
    <property type="project" value="UniProtKB-SubCell"/>
</dbReference>
<evidence type="ECO:0000256" key="14">
    <source>
        <dbReference type="SAM" id="Phobius"/>
    </source>
</evidence>
<evidence type="ECO:0000256" key="4">
    <source>
        <dbReference type="ARBA" id="ARBA00022679"/>
    </source>
</evidence>
<feature type="transmembrane region" description="Helical" evidence="14">
    <location>
        <begin position="163"/>
        <end position="186"/>
    </location>
</feature>
<evidence type="ECO:0000256" key="13">
    <source>
        <dbReference type="SAM" id="MobiDB-lite"/>
    </source>
</evidence>
<feature type="transmembrane region" description="Helical" evidence="14">
    <location>
        <begin position="301"/>
        <end position="319"/>
    </location>
</feature>
<evidence type="ECO:0000256" key="12">
    <source>
        <dbReference type="PIRNR" id="PIRNR001773"/>
    </source>
</evidence>
<keyword evidence="8 12" id="KW-0496">Mitochondrion</keyword>
<reference evidence="15 16" key="1">
    <citation type="submission" date="2013-03" db="EMBL/GenBank/DDBJ databases">
        <title>The Genome Sequence of Cladophialophora yegresii CBS 114405.</title>
        <authorList>
            <consortium name="The Broad Institute Genomics Platform"/>
            <person name="Cuomo C."/>
            <person name="de Hoog S."/>
            <person name="Gorbushina A."/>
            <person name="Walker B."/>
            <person name="Young S.K."/>
            <person name="Zeng Q."/>
            <person name="Gargeya S."/>
            <person name="Fitzgerald M."/>
            <person name="Haas B."/>
            <person name="Abouelleil A."/>
            <person name="Allen A.W."/>
            <person name="Alvarado L."/>
            <person name="Arachchi H.M."/>
            <person name="Berlin A.M."/>
            <person name="Chapman S.B."/>
            <person name="Gainer-Dewar J."/>
            <person name="Goldberg J."/>
            <person name="Griggs A."/>
            <person name="Gujja S."/>
            <person name="Hansen M."/>
            <person name="Howarth C."/>
            <person name="Imamovic A."/>
            <person name="Ireland A."/>
            <person name="Larimer J."/>
            <person name="McCowan C."/>
            <person name="Murphy C."/>
            <person name="Pearson M."/>
            <person name="Poon T.W."/>
            <person name="Priest M."/>
            <person name="Roberts A."/>
            <person name="Saif S."/>
            <person name="Shea T."/>
            <person name="Sisk P."/>
            <person name="Sykes S."/>
            <person name="Wortman J."/>
            <person name="Nusbaum C."/>
            <person name="Birren B."/>
        </authorList>
    </citation>
    <scope>NUCLEOTIDE SEQUENCE [LARGE SCALE GENOMIC DNA]</scope>
    <source>
        <strain evidence="15 16">CBS 114405</strain>
    </source>
</reference>
<dbReference type="STRING" id="1182544.W9WAK6"/>
<evidence type="ECO:0000256" key="10">
    <source>
        <dbReference type="ARBA" id="ARBA00023136"/>
    </source>
</evidence>
<feature type="region of interest" description="Disordered" evidence="13">
    <location>
        <begin position="1"/>
        <end position="51"/>
    </location>
</feature>
<dbReference type="EC" id="2.5.1.-" evidence="12"/>
<evidence type="ECO:0000256" key="7">
    <source>
        <dbReference type="ARBA" id="ARBA00022989"/>
    </source>
</evidence>
<dbReference type="InterPro" id="IPR006369">
    <property type="entry name" value="Protohaem_IX_farnesylTrfase"/>
</dbReference>
<dbReference type="VEuPathDB" id="FungiDB:A1O7_01492"/>
<dbReference type="eggNOG" id="KOG1380">
    <property type="taxonomic scope" value="Eukaryota"/>
</dbReference>
<dbReference type="InterPro" id="IPR000537">
    <property type="entry name" value="UbiA_prenyltransferase"/>
</dbReference>
<evidence type="ECO:0000313" key="15">
    <source>
        <dbReference type="EMBL" id="EXJ65152.1"/>
    </source>
</evidence>
<evidence type="ECO:0000256" key="1">
    <source>
        <dbReference type="ARBA" id="ARBA00004013"/>
    </source>
</evidence>
<dbReference type="Proteomes" id="UP000019473">
    <property type="component" value="Unassembled WGS sequence"/>
</dbReference>
<dbReference type="HOGENOM" id="CLU_029631_2_0_1"/>
<dbReference type="GeneID" id="19176104"/>
<evidence type="ECO:0000256" key="11">
    <source>
        <dbReference type="ARBA" id="ARBA00030253"/>
    </source>
</evidence>
<feature type="compositionally biased region" description="Basic residues" evidence="13">
    <location>
        <begin position="72"/>
        <end position="81"/>
    </location>
</feature>
<evidence type="ECO:0000313" key="16">
    <source>
        <dbReference type="Proteomes" id="UP000019473"/>
    </source>
</evidence>
<comment type="subcellular location">
    <subcellularLocation>
        <location evidence="2">Mitochondrion membrane</location>
        <topology evidence="2">Multi-pass membrane protein</topology>
    </subcellularLocation>
</comment>
<dbReference type="PANTHER" id="PTHR43448">
    <property type="entry name" value="PROTOHEME IX FARNESYLTRANSFERASE, MITOCHONDRIAL"/>
    <property type="match status" value="1"/>
</dbReference>
<dbReference type="NCBIfam" id="TIGR01473">
    <property type="entry name" value="cyoE_ctaB"/>
    <property type="match status" value="1"/>
</dbReference>
<dbReference type="PIRSF" id="PIRSF001773">
    <property type="entry name" value="COX10"/>
    <property type="match status" value="1"/>
</dbReference>
<evidence type="ECO:0000256" key="6">
    <source>
        <dbReference type="ARBA" id="ARBA00022946"/>
    </source>
</evidence>
<organism evidence="15 16">
    <name type="scientific">Cladophialophora yegresii CBS 114405</name>
    <dbReference type="NCBI Taxonomy" id="1182544"/>
    <lineage>
        <taxon>Eukaryota</taxon>
        <taxon>Fungi</taxon>
        <taxon>Dikarya</taxon>
        <taxon>Ascomycota</taxon>
        <taxon>Pezizomycotina</taxon>
        <taxon>Eurotiomycetes</taxon>
        <taxon>Chaetothyriomycetidae</taxon>
        <taxon>Chaetothyriales</taxon>
        <taxon>Herpotrichiellaceae</taxon>
        <taxon>Cladophialophora</taxon>
    </lineage>
</organism>
<feature type="transmembrane region" description="Helical" evidence="14">
    <location>
        <begin position="207"/>
        <end position="227"/>
    </location>
</feature>
<evidence type="ECO:0000256" key="8">
    <source>
        <dbReference type="ARBA" id="ARBA00023128"/>
    </source>
</evidence>
<feature type="transmembrane region" description="Helical" evidence="14">
    <location>
        <begin position="262"/>
        <end position="281"/>
    </location>
</feature>
<keyword evidence="6" id="KW-0809">Transit peptide</keyword>
<feature type="transmembrane region" description="Helical" evidence="14">
    <location>
        <begin position="403"/>
        <end position="422"/>
    </location>
</feature>
<keyword evidence="16" id="KW-1185">Reference proteome</keyword>
<dbReference type="Gene3D" id="1.10.357.140">
    <property type="entry name" value="UbiA prenyltransferase"/>
    <property type="match status" value="1"/>
</dbReference>
<feature type="region of interest" description="Disordered" evidence="13">
    <location>
        <begin position="63"/>
        <end position="98"/>
    </location>
</feature>
<dbReference type="InterPro" id="IPR016315">
    <property type="entry name" value="Protohaem_IX_farnesylTrfase_mt"/>
</dbReference>
<dbReference type="PANTHER" id="PTHR43448:SF2">
    <property type="entry name" value="PROTOHEME IX FARNESYLTRANSFERASE, MITOCHONDRIAL"/>
    <property type="match status" value="1"/>
</dbReference>
<keyword evidence="7 14" id="KW-1133">Transmembrane helix</keyword>
<dbReference type="EMBL" id="AMGW01000001">
    <property type="protein sequence ID" value="EXJ65152.1"/>
    <property type="molecule type" value="Genomic_DNA"/>
</dbReference>
<name>W9WAK6_9EURO</name>
<sequence>MLAAVRTIAQSSGSGQHEVAHKTIQTGEQEAPVKALSLEEESPNATQSERRQIAVIDTVEAVQQAQGEHELPHRKRKRRKSALSSSDEPLPLDASSQLATAATAMPTSAFIRRRMATYLSLSKPRLSLLVVLTTTSAYSLYPIPDILSSMASPATSTFSTSTLTLLFLTSGTFLSSACANTLNMLFEQRYDALMSRTRNRPLVRQLISPRAAAVFALLCGASGLLLLGLGTNPTVASLSALNIFLYAGVYTPMKRISAANTWIGAIVGGIPPLMGWCAAAGEVATSEHHSWQDLLFSEGSLGGWALAALLFAWQFPHFMSLSHTIRADYQNAGHQMLAWTNPARNARVALRYSIAMFPICGALYWGGYVDSGFLLVSTACNVWMAREAVRFWKQQGAGGSARGLFWASVWQLPLVLVGALVCKRGLWDGFLGTNESTSIYGDQELTADGGSLGMETPISLQRKPPPDINLAMIGFKRPT</sequence>
<accession>W9WAK6</accession>
<dbReference type="CDD" id="cd13957">
    <property type="entry name" value="PT_UbiA_Cox10"/>
    <property type="match status" value="1"/>
</dbReference>
<keyword evidence="9 12" id="KW-0350">Heme biosynthesis</keyword>
<feature type="transmembrane region" description="Helical" evidence="14">
    <location>
        <begin position="349"/>
        <end position="367"/>
    </location>
</feature>
<dbReference type="InterPro" id="IPR044878">
    <property type="entry name" value="UbiA_sf"/>
</dbReference>
<dbReference type="OrthoDB" id="5211at2759"/>
<keyword evidence="5 14" id="KW-0812">Transmembrane</keyword>
<comment type="function">
    <text evidence="1 12">Converts protoheme IX and farnesyl diphosphate to heme O.</text>
</comment>
<keyword evidence="10 12" id="KW-0472">Membrane</keyword>
<dbReference type="AlphaFoldDB" id="W9WAK6"/>
<proteinExistence type="inferred from homology"/>
<evidence type="ECO:0000256" key="3">
    <source>
        <dbReference type="ARBA" id="ARBA00016335"/>
    </source>
</evidence>
<evidence type="ECO:0000256" key="5">
    <source>
        <dbReference type="ARBA" id="ARBA00022692"/>
    </source>
</evidence>
<comment type="similarity">
    <text evidence="12">Belongs to the ubiA prenyltransferase family.</text>
</comment>
<dbReference type="GO" id="GO:0008495">
    <property type="term" value="F:protoheme IX farnesyltransferase activity"/>
    <property type="evidence" value="ECO:0007669"/>
    <property type="project" value="InterPro"/>
</dbReference>
<dbReference type="Pfam" id="PF01040">
    <property type="entry name" value="UbiA"/>
    <property type="match status" value="1"/>
</dbReference>
<evidence type="ECO:0000256" key="9">
    <source>
        <dbReference type="ARBA" id="ARBA00023133"/>
    </source>
</evidence>
<dbReference type="RefSeq" id="XP_007753719.1">
    <property type="nucleotide sequence ID" value="XM_007755529.1"/>
</dbReference>
<gene>
    <name evidence="15" type="ORF">A1O7_01492</name>
</gene>
<evidence type="ECO:0000256" key="2">
    <source>
        <dbReference type="ARBA" id="ARBA00004225"/>
    </source>
</evidence>
<keyword evidence="4 12" id="KW-0808">Transferase</keyword>
<dbReference type="FunFam" id="1.10.357.140:FF:000004">
    <property type="entry name" value="Protoheme IX farnesyltransferase, mitochondrial"/>
    <property type="match status" value="1"/>
</dbReference>